<keyword evidence="3" id="KW-1185">Reference proteome</keyword>
<evidence type="ECO:0000313" key="2">
    <source>
        <dbReference type="EMBL" id="CAB9516497.1"/>
    </source>
</evidence>
<dbReference type="EMBL" id="CAICTM010000786">
    <property type="protein sequence ID" value="CAB9516497.1"/>
    <property type="molecule type" value="Genomic_DNA"/>
</dbReference>
<feature type="compositionally biased region" description="Polar residues" evidence="1">
    <location>
        <begin position="183"/>
        <end position="198"/>
    </location>
</feature>
<name>A0A9N8E8H5_9STRA</name>
<comment type="caution">
    <text evidence="2">The sequence shown here is derived from an EMBL/GenBank/DDBJ whole genome shotgun (WGS) entry which is preliminary data.</text>
</comment>
<organism evidence="2 3">
    <name type="scientific">Seminavis robusta</name>
    <dbReference type="NCBI Taxonomy" id="568900"/>
    <lineage>
        <taxon>Eukaryota</taxon>
        <taxon>Sar</taxon>
        <taxon>Stramenopiles</taxon>
        <taxon>Ochrophyta</taxon>
        <taxon>Bacillariophyta</taxon>
        <taxon>Bacillariophyceae</taxon>
        <taxon>Bacillariophycidae</taxon>
        <taxon>Naviculales</taxon>
        <taxon>Naviculaceae</taxon>
        <taxon>Seminavis</taxon>
    </lineage>
</organism>
<evidence type="ECO:0000313" key="3">
    <source>
        <dbReference type="Proteomes" id="UP001153069"/>
    </source>
</evidence>
<feature type="region of interest" description="Disordered" evidence="1">
    <location>
        <begin position="59"/>
        <end position="79"/>
    </location>
</feature>
<reference evidence="2" key="1">
    <citation type="submission" date="2020-06" db="EMBL/GenBank/DDBJ databases">
        <authorList>
            <consortium name="Plant Systems Biology data submission"/>
        </authorList>
    </citation>
    <scope>NUCLEOTIDE SEQUENCE</scope>
    <source>
        <strain evidence="2">D6</strain>
    </source>
</reference>
<dbReference type="Proteomes" id="UP001153069">
    <property type="component" value="Unassembled WGS sequence"/>
</dbReference>
<accession>A0A9N8E8H5</accession>
<gene>
    <name evidence="2" type="ORF">SEMRO_787_G202400.1</name>
</gene>
<dbReference type="AlphaFoldDB" id="A0A9N8E8H5"/>
<protein>
    <submittedName>
        <fullName evidence="2">Uncharacterized protein</fullName>
    </submittedName>
</protein>
<proteinExistence type="predicted"/>
<evidence type="ECO:0000256" key="1">
    <source>
        <dbReference type="SAM" id="MobiDB-lite"/>
    </source>
</evidence>
<sequence length="198" mass="21873">MSRTRKHTCHKGAIPEYIFAVINPNSSIPRTSFTGNAAEESDLQRWWNDDSASTTLIDDEDLSSCSSSSCSSDKDDGEDSDRLLMRRHCHRCIDRSEIKRTSVVSTLPPTAPKRIPSCKSILSSSIDSSIASSCKIKKSLDRSAWSADDIHQARRQQDSNSQKVLGARTLCKRQSLPPRLPQRQGSNVSTMSSKTSTA</sequence>
<feature type="region of interest" description="Disordered" evidence="1">
    <location>
        <begin position="152"/>
        <end position="198"/>
    </location>
</feature>